<dbReference type="SUPFAM" id="SSF103481">
    <property type="entry name" value="Multidrug resistance efflux transporter EmrE"/>
    <property type="match status" value="1"/>
</dbReference>
<dbReference type="AlphaFoldDB" id="A0A4R2HEJ1"/>
<sequence length="291" mass="30636">MKSKFNIPPIPAVIIAIISVQCGAAIAKGLFPEIGAAATASLRIGLSAAILLITFRPNFFKFNIKQWKYLLLYGGSLGLMNMIFYSAIERIPIGLGVTLEFVGPLLLAIFGSKKAIDFIWVILSIIGIALIAPWTSNGLNVSGVLLALLAGGFWAAYIVLGGKISKIMKGGEAVSIGMLIATIIILPFGIFSGGLYHLTPKLLGLGTALALLSSAIPFTLEISALKQLPAKTFSILMSLEPAMASLAAFVFLKEHLSLTECAAVTCVVIASAGSSLTARKTKQLDLKVSEV</sequence>
<dbReference type="InterPro" id="IPR037185">
    <property type="entry name" value="EmrE-like"/>
</dbReference>
<evidence type="ECO:0000259" key="7">
    <source>
        <dbReference type="Pfam" id="PF00892"/>
    </source>
</evidence>
<keyword evidence="3 6" id="KW-0812">Transmembrane</keyword>
<feature type="transmembrane region" description="Helical" evidence="6">
    <location>
        <begin position="118"/>
        <end position="135"/>
    </location>
</feature>
<keyword evidence="4 6" id="KW-1133">Transmembrane helix</keyword>
<dbReference type="RefSeq" id="WP_132530920.1">
    <property type="nucleotide sequence ID" value="NZ_BMJO01000004.1"/>
</dbReference>
<reference evidence="8" key="1">
    <citation type="journal article" date="2014" name="Int. J. Syst. Evol. Microbiol.">
        <title>Complete genome of a new Firmicutes species belonging to the dominant human colonic microbiota ('Ruminococcus bicirculans') reveals two chromosomes and a selective capacity to utilize plant glucans.</title>
        <authorList>
            <consortium name="NISC Comparative Sequencing Program"/>
            <person name="Wegmann U."/>
            <person name="Louis P."/>
            <person name="Goesmann A."/>
            <person name="Henrissat B."/>
            <person name="Duncan S.H."/>
            <person name="Flint H.J."/>
        </authorList>
    </citation>
    <scope>NUCLEOTIDE SEQUENCE</scope>
    <source>
        <strain evidence="8">CGMCC 1.15644</strain>
    </source>
</reference>
<feature type="transmembrane region" description="Helical" evidence="6">
    <location>
        <begin position="232"/>
        <end position="251"/>
    </location>
</feature>
<dbReference type="EMBL" id="BMJO01000004">
    <property type="protein sequence ID" value="GGE56537.1"/>
    <property type="molecule type" value="Genomic_DNA"/>
</dbReference>
<evidence type="ECO:0000256" key="3">
    <source>
        <dbReference type="ARBA" id="ARBA00022692"/>
    </source>
</evidence>
<dbReference type="PANTHER" id="PTHR32322:SF18">
    <property type="entry name" value="S-ADENOSYLMETHIONINE_S-ADENOSYLHOMOCYSTEINE TRANSPORTER"/>
    <property type="match status" value="1"/>
</dbReference>
<reference evidence="9 10" key="3">
    <citation type="submission" date="2019-03" db="EMBL/GenBank/DDBJ databases">
        <title>Genomic Encyclopedia of Type Strains, Phase IV (KMG-IV): sequencing the most valuable type-strain genomes for metagenomic binning, comparative biology and taxonomic classification.</title>
        <authorList>
            <person name="Goeker M."/>
        </authorList>
    </citation>
    <scope>NUCLEOTIDE SEQUENCE [LARGE SCALE GENOMIC DNA]</scope>
    <source>
        <strain evidence="9 10">DSM 103236</strain>
    </source>
</reference>
<dbReference type="InterPro" id="IPR000620">
    <property type="entry name" value="EamA_dom"/>
</dbReference>
<feature type="transmembrane region" description="Helical" evidence="6">
    <location>
        <begin position="173"/>
        <end position="196"/>
    </location>
</feature>
<evidence type="ECO:0000313" key="11">
    <source>
        <dbReference type="Proteomes" id="UP000622648"/>
    </source>
</evidence>
<dbReference type="PANTHER" id="PTHR32322">
    <property type="entry name" value="INNER MEMBRANE TRANSPORTER"/>
    <property type="match status" value="1"/>
</dbReference>
<feature type="transmembrane region" description="Helical" evidence="6">
    <location>
        <begin position="91"/>
        <end position="111"/>
    </location>
</feature>
<dbReference type="OrthoDB" id="9815120at2"/>
<name>A0A4R2HEJ1_9SPHI</name>
<comment type="subcellular location">
    <subcellularLocation>
        <location evidence="1">Cell membrane</location>
        <topology evidence="1">Multi-pass membrane protein</topology>
    </subcellularLocation>
</comment>
<evidence type="ECO:0000256" key="4">
    <source>
        <dbReference type="ARBA" id="ARBA00022989"/>
    </source>
</evidence>
<protein>
    <submittedName>
        <fullName evidence="9">Inner membrane transporter RhtA</fullName>
    </submittedName>
    <submittedName>
        <fullName evidence="8">Threonine transporter RhtB</fullName>
    </submittedName>
</protein>
<evidence type="ECO:0000256" key="1">
    <source>
        <dbReference type="ARBA" id="ARBA00004651"/>
    </source>
</evidence>
<comment type="caution">
    <text evidence="9">The sequence shown here is derived from an EMBL/GenBank/DDBJ whole genome shotgun (WGS) entry which is preliminary data.</text>
</comment>
<evidence type="ECO:0000256" key="2">
    <source>
        <dbReference type="ARBA" id="ARBA00022475"/>
    </source>
</evidence>
<evidence type="ECO:0000256" key="5">
    <source>
        <dbReference type="ARBA" id="ARBA00023136"/>
    </source>
</evidence>
<reference evidence="11" key="2">
    <citation type="journal article" date="2019" name="Int. J. Syst. Evol. Microbiol.">
        <title>The Global Catalogue of Microorganisms (GCM) 10K type strain sequencing project: providing services to taxonomists for standard genome sequencing and annotation.</title>
        <authorList>
            <consortium name="The Broad Institute Genomics Platform"/>
            <consortium name="The Broad Institute Genome Sequencing Center for Infectious Disease"/>
            <person name="Wu L."/>
            <person name="Ma J."/>
        </authorList>
    </citation>
    <scope>NUCLEOTIDE SEQUENCE [LARGE SCALE GENOMIC DNA]</scope>
    <source>
        <strain evidence="11">CGMCC 1.15644</strain>
    </source>
</reference>
<evidence type="ECO:0000313" key="8">
    <source>
        <dbReference type="EMBL" id="GGE56537.1"/>
    </source>
</evidence>
<dbReference type="Proteomes" id="UP000622648">
    <property type="component" value="Unassembled WGS sequence"/>
</dbReference>
<feature type="transmembrane region" description="Helical" evidence="6">
    <location>
        <begin position="34"/>
        <end position="55"/>
    </location>
</feature>
<keyword evidence="2" id="KW-1003">Cell membrane</keyword>
<accession>A0A4R2HEJ1</accession>
<dbReference type="GO" id="GO:0005886">
    <property type="term" value="C:plasma membrane"/>
    <property type="evidence" value="ECO:0007669"/>
    <property type="project" value="UniProtKB-SubCell"/>
</dbReference>
<dbReference type="Pfam" id="PF00892">
    <property type="entry name" value="EamA"/>
    <property type="match status" value="1"/>
</dbReference>
<feature type="transmembrane region" description="Helical" evidence="6">
    <location>
        <begin position="202"/>
        <end position="220"/>
    </location>
</feature>
<evidence type="ECO:0000313" key="9">
    <source>
        <dbReference type="EMBL" id="TCO26789.1"/>
    </source>
</evidence>
<dbReference type="EMBL" id="SLWO01000003">
    <property type="protein sequence ID" value="TCO26789.1"/>
    <property type="molecule type" value="Genomic_DNA"/>
</dbReference>
<dbReference type="Proteomes" id="UP000295684">
    <property type="component" value="Unassembled WGS sequence"/>
</dbReference>
<reference evidence="8" key="4">
    <citation type="submission" date="2024-05" db="EMBL/GenBank/DDBJ databases">
        <authorList>
            <person name="Sun Q."/>
            <person name="Zhou Y."/>
        </authorList>
    </citation>
    <scope>NUCLEOTIDE SEQUENCE</scope>
    <source>
        <strain evidence="8">CGMCC 1.15644</strain>
    </source>
</reference>
<feature type="transmembrane region" description="Helical" evidence="6">
    <location>
        <begin position="67"/>
        <end position="85"/>
    </location>
</feature>
<feature type="transmembrane region" description="Helical" evidence="6">
    <location>
        <begin position="257"/>
        <end position="278"/>
    </location>
</feature>
<organism evidence="9 10">
    <name type="scientific">Pedobacter psychrotolerans</name>
    <dbReference type="NCBI Taxonomy" id="1843235"/>
    <lineage>
        <taxon>Bacteria</taxon>
        <taxon>Pseudomonadati</taxon>
        <taxon>Bacteroidota</taxon>
        <taxon>Sphingobacteriia</taxon>
        <taxon>Sphingobacteriales</taxon>
        <taxon>Sphingobacteriaceae</taxon>
        <taxon>Pedobacter</taxon>
    </lineage>
</organism>
<dbReference type="InterPro" id="IPR050638">
    <property type="entry name" value="AA-Vitamin_Transporters"/>
</dbReference>
<evidence type="ECO:0000313" key="10">
    <source>
        <dbReference type="Proteomes" id="UP000295684"/>
    </source>
</evidence>
<proteinExistence type="predicted"/>
<keyword evidence="11" id="KW-1185">Reference proteome</keyword>
<keyword evidence="5 6" id="KW-0472">Membrane</keyword>
<evidence type="ECO:0000256" key="6">
    <source>
        <dbReference type="SAM" id="Phobius"/>
    </source>
</evidence>
<feature type="transmembrane region" description="Helical" evidence="6">
    <location>
        <begin position="141"/>
        <end position="161"/>
    </location>
</feature>
<feature type="domain" description="EamA" evidence="7">
    <location>
        <begin position="142"/>
        <end position="273"/>
    </location>
</feature>
<gene>
    <name evidence="9" type="ORF">EV200_103120</name>
    <name evidence="8" type="ORF">GCM10011413_23630</name>
</gene>